<accession>A0ABP8K4J8</accession>
<dbReference type="Proteomes" id="UP001500390">
    <property type="component" value="Unassembled WGS sequence"/>
</dbReference>
<dbReference type="EMBL" id="BAABFX010000038">
    <property type="protein sequence ID" value="GAA4400447.1"/>
    <property type="molecule type" value="Genomic_DNA"/>
</dbReference>
<evidence type="ECO:0000313" key="2">
    <source>
        <dbReference type="Proteomes" id="UP001500390"/>
    </source>
</evidence>
<evidence type="ECO:0000313" key="1">
    <source>
        <dbReference type="EMBL" id="GAA4400447.1"/>
    </source>
</evidence>
<reference evidence="2" key="1">
    <citation type="journal article" date="2019" name="Int. J. Syst. Evol. Microbiol.">
        <title>The Global Catalogue of Microorganisms (GCM) 10K type strain sequencing project: providing services to taxonomists for standard genome sequencing and annotation.</title>
        <authorList>
            <consortium name="The Broad Institute Genomics Platform"/>
            <consortium name="The Broad Institute Genome Sequencing Center for Infectious Disease"/>
            <person name="Wu L."/>
            <person name="Ma J."/>
        </authorList>
    </citation>
    <scope>NUCLEOTIDE SEQUENCE [LARGE SCALE GENOMIC DNA]</scope>
    <source>
        <strain evidence="2">JCM 17738</strain>
    </source>
</reference>
<sequence>MAVGFLDEQRIIVGSHDGLGVLDAATGAVLDRSEDPSGDYAWFHEPPPTAFYEDGEGLHRVPVAGLWGGVLSSTTRDGWSCRMTPRGVELAGPNGSGFVVDDEEAPRACGFSPLGRVFVFATSPTLHVGVRTLT</sequence>
<gene>
    <name evidence="1" type="ORF">GCM10023153_27920</name>
</gene>
<organism evidence="1 2">
    <name type="scientific">Ornithinibacter aureus</name>
    <dbReference type="NCBI Taxonomy" id="622664"/>
    <lineage>
        <taxon>Bacteria</taxon>
        <taxon>Bacillati</taxon>
        <taxon>Actinomycetota</taxon>
        <taxon>Actinomycetes</taxon>
        <taxon>Micrococcales</taxon>
        <taxon>Intrasporangiaceae</taxon>
        <taxon>Ornithinibacter</taxon>
    </lineage>
</organism>
<proteinExistence type="predicted"/>
<comment type="caution">
    <text evidence="1">The sequence shown here is derived from an EMBL/GenBank/DDBJ whole genome shotgun (WGS) entry which is preliminary data.</text>
</comment>
<name>A0ABP8K4J8_9MICO</name>
<protein>
    <recommendedName>
        <fullName evidence="3">SMP-30/gluconolactonase/LRE family protein</fullName>
    </recommendedName>
</protein>
<keyword evidence="2" id="KW-1185">Reference proteome</keyword>
<evidence type="ECO:0008006" key="3">
    <source>
        <dbReference type="Google" id="ProtNLM"/>
    </source>
</evidence>